<accession>A0A562WKV3</accession>
<dbReference type="AlphaFoldDB" id="A0A562WKV3"/>
<proteinExistence type="predicted"/>
<evidence type="ECO:0000313" key="2">
    <source>
        <dbReference type="Proteomes" id="UP000319728"/>
    </source>
</evidence>
<dbReference type="Proteomes" id="UP000319728">
    <property type="component" value="Unassembled WGS sequence"/>
</dbReference>
<gene>
    <name evidence="1" type="ORF">JD81_04217</name>
</gene>
<comment type="caution">
    <text evidence="1">The sequence shown here is derived from an EMBL/GenBank/DDBJ whole genome shotgun (WGS) entry which is preliminary data.</text>
</comment>
<evidence type="ECO:0000313" key="1">
    <source>
        <dbReference type="EMBL" id="TWJ30671.1"/>
    </source>
</evidence>
<protein>
    <submittedName>
        <fullName evidence="1">Uncharacterized protein</fullName>
    </submittedName>
</protein>
<reference evidence="1 2" key="1">
    <citation type="submission" date="2019-07" db="EMBL/GenBank/DDBJ databases">
        <title>R&amp;d 2014.</title>
        <authorList>
            <person name="Klenk H.-P."/>
        </authorList>
    </citation>
    <scope>NUCLEOTIDE SEQUENCE [LARGE SCALE GENOMIC DNA]</scope>
    <source>
        <strain evidence="1 2">DSM 43912</strain>
    </source>
</reference>
<sequence>MSTAYDTDTDTDGPDRAGRSARSRPTGQPSQLPDWMRDPPPARLTLGDRVTAGLLRVPGAPRLRHAWWTWRDRQRLHQRFPNSFKIVAFFVSWGLAVALLLAAYALFSLA</sequence>
<organism evidence="1 2">
    <name type="scientific">Micromonospora sagamiensis</name>
    <dbReference type="NCBI Taxonomy" id="47875"/>
    <lineage>
        <taxon>Bacteria</taxon>
        <taxon>Bacillati</taxon>
        <taxon>Actinomycetota</taxon>
        <taxon>Actinomycetes</taxon>
        <taxon>Micromonosporales</taxon>
        <taxon>Micromonosporaceae</taxon>
        <taxon>Micromonospora</taxon>
    </lineage>
</organism>
<name>A0A562WKV3_9ACTN</name>
<keyword evidence="2" id="KW-1185">Reference proteome</keyword>
<dbReference type="EMBL" id="VLLP01000001">
    <property type="protein sequence ID" value="TWJ30671.1"/>
    <property type="molecule type" value="Genomic_DNA"/>
</dbReference>
<dbReference type="RefSeq" id="WP_232624719.1">
    <property type="nucleotide sequence ID" value="NZ_AP023438.1"/>
</dbReference>